<dbReference type="Proteomes" id="UP000648187">
    <property type="component" value="Unassembled WGS sequence"/>
</dbReference>
<evidence type="ECO:0000313" key="1">
    <source>
        <dbReference type="EMBL" id="KAF9415611.1"/>
    </source>
</evidence>
<dbReference type="AlphaFoldDB" id="A0A835GDY8"/>
<protein>
    <submittedName>
        <fullName evidence="1">Uncharacterized protein</fullName>
    </submittedName>
</protein>
<organism evidence="1 2">
    <name type="scientific">Spodoptera exigua</name>
    <name type="common">Beet armyworm</name>
    <name type="synonym">Noctua fulgens</name>
    <dbReference type="NCBI Taxonomy" id="7107"/>
    <lineage>
        <taxon>Eukaryota</taxon>
        <taxon>Metazoa</taxon>
        <taxon>Ecdysozoa</taxon>
        <taxon>Arthropoda</taxon>
        <taxon>Hexapoda</taxon>
        <taxon>Insecta</taxon>
        <taxon>Pterygota</taxon>
        <taxon>Neoptera</taxon>
        <taxon>Endopterygota</taxon>
        <taxon>Lepidoptera</taxon>
        <taxon>Glossata</taxon>
        <taxon>Ditrysia</taxon>
        <taxon>Noctuoidea</taxon>
        <taxon>Noctuidae</taxon>
        <taxon>Amphipyrinae</taxon>
        <taxon>Spodoptera</taxon>
    </lineage>
</organism>
<reference evidence="1" key="1">
    <citation type="submission" date="2020-08" db="EMBL/GenBank/DDBJ databases">
        <title>Spodoptera exigua strain:BAW_Kor-Di-RS1 Genome sequencing and assembly.</title>
        <authorList>
            <person name="Kim J."/>
            <person name="Nam H.Y."/>
            <person name="Kwon M."/>
            <person name="Choi J.H."/>
            <person name="Cho S.R."/>
            <person name="Kim G.-H."/>
        </authorList>
    </citation>
    <scope>NUCLEOTIDE SEQUENCE</scope>
    <source>
        <strain evidence="1">BAW_Kor-Di-RS1</strain>
        <tissue evidence="1">Whole-body</tissue>
    </source>
</reference>
<evidence type="ECO:0000313" key="2">
    <source>
        <dbReference type="Proteomes" id="UP000648187"/>
    </source>
</evidence>
<keyword evidence="2" id="KW-1185">Reference proteome</keyword>
<name>A0A835GDY8_SPOEX</name>
<dbReference type="EMBL" id="JACKWZ010000107">
    <property type="protein sequence ID" value="KAF9415611.1"/>
    <property type="molecule type" value="Genomic_DNA"/>
</dbReference>
<gene>
    <name evidence="1" type="ORF">HW555_006819</name>
</gene>
<accession>A0A835GDY8</accession>
<comment type="caution">
    <text evidence="1">The sequence shown here is derived from an EMBL/GenBank/DDBJ whole genome shotgun (WGS) entry which is preliminary data.</text>
</comment>
<sequence length="74" mass="8256">MCGLCVFGRYACACVGAGTYRCANAAASTARGRERIPYRERDSLVSMPSARCWNTLWLDCNDKHFPGLCYKIKV</sequence>
<proteinExistence type="predicted"/>